<keyword evidence="3 5" id="KW-1133">Transmembrane helix</keyword>
<keyword evidence="4 5" id="KW-0472">Membrane</keyword>
<comment type="subcellular location">
    <subcellularLocation>
        <location evidence="5">Cell inner membrane</location>
        <topology evidence="5">Multi-pass membrane protein</topology>
    </subcellularLocation>
</comment>
<protein>
    <recommendedName>
        <fullName evidence="5">Inner membrane-spanning protein YciB</fullName>
    </recommendedName>
</protein>
<evidence type="ECO:0000256" key="4">
    <source>
        <dbReference type="ARBA" id="ARBA00023136"/>
    </source>
</evidence>
<dbReference type="PANTHER" id="PTHR36917:SF1">
    <property type="entry name" value="INNER MEMBRANE-SPANNING PROTEIN YCIB"/>
    <property type="match status" value="1"/>
</dbReference>
<evidence type="ECO:0000256" key="3">
    <source>
        <dbReference type="ARBA" id="ARBA00022989"/>
    </source>
</evidence>
<dbReference type="InterPro" id="IPR006008">
    <property type="entry name" value="YciB"/>
</dbReference>
<keyword evidence="5" id="KW-0997">Cell inner membrane</keyword>
<feature type="transmembrane region" description="Helical" evidence="5">
    <location>
        <begin position="150"/>
        <end position="171"/>
    </location>
</feature>
<feature type="transmembrane region" description="Helical" evidence="5">
    <location>
        <begin position="183"/>
        <end position="201"/>
    </location>
</feature>
<gene>
    <name evidence="5" type="primary">yciB</name>
    <name evidence="6" type="ORF">NX784_01660</name>
</gene>
<dbReference type="Pfam" id="PF04279">
    <property type="entry name" value="IspA"/>
    <property type="match status" value="1"/>
</dbReference>
<proteinExistence type="inferred from homology"/>
<evidence type="ECO:0000256" key="1">
    <source>
        <dbReference type="ARBA" id="ARBA00022475"/>
    </source>
</evidence>
<feature type="transmembrane region" description="Helical" evidence="5">
    <location>
        <begin position="51"/>
        <end position="71"/>
    </location>
</feature>
<dbReference type="RefSeq" id="WP_258814953.1">
    <property type="nucleotide sequence ID" value="NZ_JANUGW010000001.1"/>
</dbReference>
<feature type="transmembrane region" description="Helical" evidence="5">
    <location>
        <begin position="109"/>
        <end position="129"/>
    </location>
</feature>
<evidence type="ECO:0000256" key="2">
    <source>
        <dbReference type="ARBA" id="ARBA00022692"/>
    </source>
</evidence>
<reference evidence="6 7" key="1">
    <citation type="submission" date="2022-08" db="EMBL/GenBank/DDBJ databases">
        <title>Reclassification of Massilia species as members of the genera Telluria, Duganella, Pseudoduganella, Mokoshia gen. nov. and Zemynaea gen. nov. using orthogonal and non-orthogonal genome-based approaches.</title>
        <authorList>
            <person name="Bowman J.P."/>
        </authorList>
    </citation>
    <scope>NUCLEOTIDE SEQUENCE [LARGE SCALE GENOMIC DNA]</scope>
    <source>
        <strain evidence="6 7">JCM 31316</strain>
    </source>
</reference>
<comment type="caution">
    <text evidence="6">The sequence shown here is derived from an EMBL/GenBank/DDBJ whole genome shotgun (WGS) entry which is preliminary data.</text>
</comment>
<keyword evidence="1 5" id="KW-1003">Cell membrane</keyword>
<evidence type="ECO:0000313" key="7">
    <source>
        <dbReference type="Proteomes" id="UP001204151"/>
    </source>
</evidence>
<organism evidence="6 7">
    <name type="scientific">Massilia pinisoli</name>
    <dbReference type="NCBI Taxonomy" id="1772194"/>
    <lineage>
        <taxon>Bacteria</taxon>
        <taxon>Pseudomonadati</taxon>
        <taxon>Pseudomonadota</taxon>
        <taxon>Betaproteobacteria</taxon>
        <taxon>Burkholderiales</taxon>
        <taxon>Oxalobacteraceae</taxon>
        <taxon>Telluria group</taxon>
        <taxon>Massilia</taxon>
    </lineage>
</organism>
<dbReference type="PANTHER" id="PTHR36917">
    <property type="entry name" value="INTRACELLULAR SEPTATION PROTEIN A-RELATED"/>
    <property type="match status" value="1"/>
</dbReference>
<dbReference type="HAMAP" id="MF_00189">
    <property type="entry name" value="YciB"/>
    <property type="match status" value="1"/>
</dbReference>
<dbReference type="NCBIfam" id="NF001325">
    <property type="entry name" value="PRK00259.1-3"/>
    <property type="match status" value="1"/>
</dbReference>
<feature type="transmembrane region" description="Helical" evidence="5">
    <location>
        <begin position="78"/>
        <end position="97"/>
    </location>
</feature>
<evidence type="ECO:0000256" key="5">
    <source>
        <dbReference type="HAMAP-Rule" id="MF_00189"/>
    </source>
</evidence>
<name>A0ABT1ZK71_9BURK</name>
<dbReference type="EMBL" id="JANUGW010000001">
    <property type="protein sequence ID" value="MCS0580292.1"/>
    <property type="molecule type" value="Genomic_DNA"/>
</dbReference>
<comment type="function">
    <text evidence="5">Plays a role in cell envelope biogenesis, maintenance of cell envelope integrity and membrane homeostasis.</text>
</comment>
<accession>A0ABT1ZK71</accession>
<dbReference type="Proteomes" id="UP001204151">
    <property type="component" value="Unassembled WGS sequence"/>
</dbReference>
<sequence length="221" mass="24479">MKFLFDLFPVILFFIVYKIADGHQDAAHALAVQYMGGLISGGNVAPDQAPIMLASAVGIVATILQILYLLARGRKVDGMLWLSLGVIVVTGGATIYFHDENFIKWKPTILYWAFALALFVAQIGFRNNLMRKVMEAQIKLPDAVWAKVGYAWMTFFAAIGVLNLIMAFVVFKGNTGAWVNFKLFGITGIFFAFIVVQTLMLSKYIEMDDQEQPQGHGKGDA</sequence>
<evidence type="ECO:0000313" key="6">
    <source>
        <dbReference type="EMBL" id="MCS0580292.1"/>
    </source>
</evidence>
<comment type="similarity">
    <text evidence="5">Belongs to the YciB family.</text>
</comment>
<keyword evidence="2 5" id="KW-0812">Transmembrane</keyword>
<keyword evidence="7" id="KW-1185">Reference proteome</keyword>